<dbReference type="PANTHER" id="PTHR33452">
    <property type="entry name" value="OXIDOREDUCTASE CATD-RELATED"/>
    <property type="match status" value="1"/>
</dbReference>
<evidence type="ECO:0000256" key="6">
    <source>
        <dbReference type="ARBA" id="ARBA00023136"/>
    </source>
</evidence>
<organism evidence="8 9">
    <name type="scientific">Herpetosiphon geysericola</name>
    <dbReference type="NCBI Taxonomy" id="70996"/>
    <lineage>
        <taxon>Bacteria</taxon>
        <taxon>Bacillati</taxon>
        <taxon>Chloroflexota</taxon>
        <taxon>Chloroflexia</taxon>
        <taxon>Herpetosiphonales</taxon>
        <taxon>Herpetosiphonaceae</taxon>
        <taxon>Herpetosiphon</taxon>
    </lineage>
</organism>
<evidence type="ECO:0000256" key="2">
    <source>
        <dbReference type="ARBA" id="ARBA00006679"/>
    </source>
</evidence>
<keyword evidence="6 7" id="KW-0472">Membrane</keyword>
<dbReference type="EMBL" id="LGKP01000002">
    <property type="protein sequence ID" value="KPL92023.1"/>
    <property type="molecule type" value="Genomic_DNA"/>
</dbReference>
<dbReference type="InterPro" id="IPR032808">
    <property type="entry name" value="DoxX"/>
</dbReference>
<evidence type="ECO:0000313" key="9">
    <source>
        <dbReference type="Proteomes" id="UP000050277"/>
    </source>
</evidence>
<comment type="subcellular location">
    <subcellularLocation>
        <location evidence="1">Cell membrane</location>
        <topology evidence="1">Multi-pass membrane protein</topology>
    </subcellularLocation>
</comment>
<sequence length="148" mass="15414">MASINKLLDKPGFGIAILRIVVGFIFFMHGLDKFNGGIEGTAGFLGSLGIPAPTFMAVLLIATELIGGIMLMLGLFTRYVAVAEAIAMVVAWVTVHSSNGFSSQNGGYEYVLALIGASLALVLLGSGSLALDNLLSPRLTGRQITARA</sequence>
<dbReference type="AlphaFoldDB" id="A0A0P6YMX6"/>
<comment type="similarity">
    <text evidence="2">Belongs to the DoxX family.</text>
</comment>
<proteinExistence type="inferred from homology"/>
<name>A0A0P6YMX6_9CHLR</name>
<evidence type="ECO:0000256" key="5">
    <source>
        <dbReference type="ARBA" id="ARBA00022989"/>
    </source>
</evidence>
<feature type="transmembrane region" description="Helical" evidence="7">
    <location>
        <begin position="43"/>
        <end position="63"/>
    </location>
</feature>
<dbReference type="RefSeq" id="WP_054532409.1">
    <property type="nucleotide sequence ID" value="NZ_LGKP01000002.1"/>
</dbReference>
<evidence type="ECO:0000256" key="4">
    <source>
        <dbReference type="ARBA" id="ARBA00022692"/>
    </source>
</evidence>
<feature type="transmembrane region" description="Helical" evidence="7">
    <location>
        <begin position="110"/>
        <end position="131"/>
    </location>
</feature>
<keyword evidence="9" id="KW-1185">Reference proteome</keyword>
<evidence type="ECO:0000256" key="3">
    <source>
        <dbReference type="ARBA" id="ARBA00022475"/>
    </source>
</evidence>
<comment type="caution">
    <text evidence="8">The sequence shown here is derived from an EMBL/GenBank/DDBJ whole genome shotgun (WGS) entry which is preliminary data.</text>
</comment>
<dbReference type="Proteomes" id="UP000050277">
    <property type="component" value="Unassembled WGS sequence"/>
</dbReference>
<accession>A0A0P6YMX6</accession>
<feature type="transmembrane region" description="Helical" evidence="7">
    <location>
        <begin position="12"/>
        <end position="31"/>
    </location>
</feature>
<keyword evidence="4 7" id="KW-0812">Transmembrane</keyword>
<evidence type="ECO:0000256" key="1">
    <source>
        <dbReference type="ARBA" id="ARBA00004651"/>
    </source>
</evidence>
<dbReference type="PANTHER" id="PTHR33452:SF1">
    <property type="entry name" value="INNER MEMBRANE PROTEIN YPHA-RELATED"/>
    <property type="match status" value="1"/>
</dbReference>
<evidence type="ECO:0008006" key="10">
    <source>
        <dbReference type="Google" id="ProtNLM"/>
    </source>
</evidence>
<reference evidence="8 9" key="1">
    <citation type="submission" date="2015-07" db="EMBL/GenBank/DDBJ databases">
        <title>Whole genome sequence of Herpetosiphon geysericola DSM 7119.</title>
        <authorList>
            <person name="Hemp J."/>
            <person name="Ward L.M."/>
            <person name="Pace L.A."/>
            <person name="Fischer W.W."/>
        </authorList>
    </citation>
    <scope>NUCLEOTIDE SEQUENCE [LARGE SCALE GENOMIC DNA]</scope>
    <source>
        <strain evidence="8 9">DSM 7119</strain>
    </source>
</reference>
<dbReference type="InterPro" id="IPR051907">
    <property type="entry name" value="DoxX-like_oxidoreductase"/>
</dbReference>
<keyword evidence="5 7" id="KW-1133">Transmembrane helix</keyword>
<dbReference type="GO" id="GO:0005886">
    <property type="term" value="C:plasma membrane"/>
    <property type="evidence" value="ECO:0007669"/>
    <property type="project" value="UniProtKB-SubCell"/>
</dbReference>
<protein>
    <recommendedName>
        <fullName evidence="10">DoxX family protein</fullName>
    </recommendedName>
</protein>
<keyword evidence="3" id="KW-1003">Cell membrane</keyword>
<feature type="transmembrane region" description="Helical" evidence="7">
    <location>
        <begin position="75"/>
        <end position="95"/>
    </location>
</feature>
<evidence type="ECO:0000313" key="8">
    <source>
        <dbReference type="EMBL" id="KPL92023.1"/>
    </source>
</evidence>
<dbReference type="Pfam" id="PF07681">
    <property type="entry name" value="DoxX"/>
    <property type="match status" value="1"/>
</dbReference>
<dbReference type="STRING" id="70996.SE18_00270"/>
<dbReference type="OrthoDB" id="346004at2"/>
<evidence type="ECO:0000256" key="7">
    <source>
        <dbReference type="SAM" id="Phobius"/>
    </source>
</evidence>
<gene>
    <name evidence="8" type="ORF">SE18_00270</name>
</gene>